<dbReference type="EMBL" id="JBJUIK010000009">
    <property type="protein sequence ID" value="KAL3518284.1"/>
    <property type="molecule type" value="Genomic_DNA"/>
</dbReference>
<dbReference type="AlphaFoldDB" id="A0ABD2ZGP5"/>
<dbReference type="PROSITE" id="PS51910">
    <property type="entry name" value="GH18_2"/>
    <property type="match status" value="1"/>
</dbReference>
<dbReference type="PANTHER" id="PTHR46476">
    <property type="entry name" value="CHITINASE 2-LIKE"/>
    <property type="match status" value="1"/>
</dbReference>
<dbReference type="Pfam" id="PF23916">
    <property type="entry name" value="TIM-barrel_EndoS"/>
    <property type="match status" value="1"/>
</dbReference>
<keyword evidence="3" id="KW-0326">Glycosidase</keyword>
<evidence type="ECO:0000313" key="5">
    <source>
        <dbReference type="EMBL" id="KAL3518284.1"/>
    </source>
</evidence>
<dbReference type="InterPro" id="IPR001223">
    <property type="entry name" value="Glyco_hydro18_cat"/>
</dbReference>
<comment type="caution">
    <text evidence="5">The sequence shown here is derived from an EMBL/GenBank/DDBJ whole genome shotgun (WGS) entry which is preliminary data.</text>
</comment>
<dbReference type="InterPro" id="IPR057016">
    <property type="entry name" value="EndoS_F2-like_TIM-barrel"/>
</dbReference>
<organism evidence="5 6">
    <name type="scientific">Cinchona calisaya</name>
    <dbReference type="NCBI Taxonomy" id="153742"/>
    <lineage>
        <taxon>Eukaryota</taxon>
        <taxon>Viridiplantae</taxon>
        <taxon>Streptophyta</taxon>
        <taxon>Embryophyta</taxon>
        <taxon>Tracheophyta</taxon>
        <taxon>Spermatophyta</taxon>
        <taxon>Magnoliopsida</taxon>
        <taxon>eudicotyledons</taxon>
        <taxon>Gunneridae</taxon>
        <taxon>Pentapetalae</taxon>
        <taxon>asterids</taxon>
        <taxon>lamiids</taxon>
        <taxon>Gentianales</taxon>
        <taxon>Rubiaceae</taxon>
        <taxon>Cinchonoideae</taxon>
        <taxon>Cinchoneae</taxon>
        <taxon>Cinchona</taxon>
    </lineage>
</organism>
<dbReference type="Gene3D" id="3.20.20.80">
    <property type="entry name" value="Glycosidases"/>
    <property type="match status" value="1"/>
</dbReference>
<feature type="domain" description="GH18" evidence="4">
    <location>
        <begin position="1"/>
        <end position="200"/>
    </location>
</feature>
<feature type="non-terminal residue" evidence="5">
    <location>
        <position position="1"/>
    </location>
</feature>
<dbReference type="GO" id="GO:0016798">
    <property type="term" value="F:hydrolase activity, acting on glycosyl bonds"/>
    <property type="evidence" value="ECO:0007669"/>
    <property type="project" value="UniProtKB-KW"/>
</dbReference>
<evidence type="ECO:0000256" key="3">
    <source>
        <dbReference type="ARBA" id="ARBA00023295"/>
    </source>
</evidence>
<accession>A0ABD2ZGP5</accession>
<dbReference type="SUPFAM" id="SSF51445">
    <property type="entry name" value="(Trans)glycosidases"/>
    <property type="match status" value="1"/>
</dbReference>
<reference evidence="5 6" key="1">
    <citation type="submission" date="2024-11" db="EMBL/GenBank/DDBJ databases">
        <title>A near-complete genome assembly of Cinchona calisaya.</title>
        <authorList>
            <person name="Lian D.C."/>
            <person name="Zhao X.W."/>
            <person name="Wei L."/>
        </authorList>
    </citation>
    <scope>NUCLEOTIDE SEQUENCE [LARGE SCALE GENOMIC DNA]</scope>
    <source>
        <tissue evidence="5">Nenye</tissue>
    </source>
</reference>
<evidence type="ECO:0000256" key="1">
    <source>
        <dbReference type="ARBA" id="ARBA00022729"/>
    </source>
</evidence>
<keyword evidence="6" id="KW-1185">Reference proteome</keyword>
<keyword evidence="1" id="KW-0732">Signal</keyword>
<dbReference type="PANTHER" id="PTHR46476:SF8">
    <property type="entry name" value="CHITINASE 2-LIKE"/>
    <property type="match status" value="1"/>
</dbReference>
<gene>
    <name evidence="5" type="ORF">ACH5RR_020873</name>
</gene>
<proteinExistence type="predicted"/>
<evidence type="ECO:0000313" key="6">
    <source>
        <dbReference type="Proteomes" id="UP001630127"/>
    </source>
</evidence>
<keyword evidence="2" id="KW-0378">Hydrolase</keyword>
<evidence type="ECO:0000259" key="4">
    <source>
        <dbReference type="PROSITE" id="PS51910"/>
    </source>
</evidence>
<dbReference type="InterPro" id="IPR017853">
    <property type="entry name" value="GH"/>
</dbReference>
<sequence>LGGDSVTRHQNVYFSPKSVDSWLQNAISSLTKIIQDYHVDGIDIDYDHSSASQEIFSECIGQLVRRLKKSGTISFASIAPYENDQVKSHYLALWAKYGDIIDYVNFQFYAYDKLSVSQFVDYFNEQVSNYEGGQILASFMNKGGGLGPDEGFFDACNELMKQGNLGGVFVWCADESVKNGFKYEKKSQASVGIVLIRNKF</sequence>
<protein>
    <recommendedName>
        <fullName evidence="4">GH18 domain-containing protein</fullName>
    </recommendedName>
</protein>
<evidence type="ECO:0000256" key="2">
    <source>
        <dbReference type="ARBA" id="ARBA00022801"/>
    </source>
</evidence>
<name>A0ABD2ZGP5_9GENT</name>
<dbReference type="Proteomes" id="UP001630127">
    <property type="component" value="Unassembled WGS sequence"/>
</dbReference>